<organism evidence="2 3">
    <name type="scientific">Bimuria novae-zelandiae CBS 107.79</name>
    <dbReference type="NCBI Taxonomy" id="1447943"/>
    <lineage>
        <taxon>Eukaryota</taxon>
        <taxon>Fungi</taxon>
        <taxon>Dikarya</taxon>
        <taxon>Ascomycota</taxon>
        <taxon>Pezizomycotina</taxon>
        <taxon>Dothideomycetes</taxon>
        <taxon>Pleosporomycetidae</taxon>
        <taxon>Pleosporales</taxon>
        <taxon>Massarineae</taxon>
        <taxon>Didymosphaeriaceae</taxon>
        <taxon>Bimuria</taxon>
    </lineage>
</organism>
<feature type="non-terminal residue" evidence="2">
    <location>
        <position position="141"/>
    </location>
</feature>
<protein>
    <submittedName>
        <fullName evidence="2">Uncharacterized protein</fullName>
    </submittedName>
</protein>
<feature type="region of interest" description="Disordered" evidence="1">
    <location>
        <begin position="26"/>
        <end position="50"/>
    </location>
</feature>
<dbReference type="Proteomes" id="UP000800036">
    <property type="component" value="Unassembled WGS sequence"/>
</dbReference>
<reference evidence="2" key="1">
    <citation type="journal article" date="2020" name="Stud. Mycol.">
        <title>101 Dothideomycetes genomes: a test case for predicting lifestyles and emergence of pathogens.</title>
        <authorList>
            <person name="Haridas S."/>
            <person name="Albert R."/>
            <person name="Binder M."/>
            <person name="Bloem J."/>
            <person name="Labutti K."/>
            <person name="Salamov A."/>
            <person name="Andreopoulos B."/>
            <person name="Baker S."/>
            <person name="Barry K."/>
            <person name="Bills G."/>
            <person name="Bluhm B."/>
            <person name="Cannon C."/>
            <person name="Castanera R."/>
            <person name="Culley D."/>
            <person name="Daum C."/>
            <person name="Ezra D."/>
            <person name="Gonzalez J."/>
            <person name="Henrissat B."/>
            <person name="Kuo A."/>
            <person name="Liang C."/>
            <person name="Lipzen A."/>
            <person name="Lutzoni F."/>
            <person name="Magnuson J."/>
            <person name="Mondo S."/>
            <person name="Nolan M."/>
            <person name="Ohm R."/>
            <person name="Pangilinan J."/>
            <person name="Park H.-J."/>
            <person name="Ramirez L."/>
            <person name="Alfaro M."/>
            <person name="Sun H."/>
            <person name="Tritt A."/>
            <person name="Yoshinaga Y."/>
            <person name="Zwiers L.-H."/>
            <person name="Turgeon B."/>
            <person name="Goodwin S."/>
            <person name="Spatafora J."/>
            <person name="Crous P."/>
            <person name="Grigoriev I."/>
        </authorList>
    </citation>
    <scope>NUCLEOTIDE SEQUENCE</scope>
    <source>
        <strain evidence="2">CBS 107.79</strain>
    </source>
</reference>
<keyword evidence="3" id="KW-1185">Reference proteome</keyword>
<dbReference type="OrthoDB" id="4843554at2759"/>
<feature type="non-terminal residue" evidence="2">
    <location>
        <position position="1"/>
    </location>
</feature>
<proteinExistence type="predicted"/>
<name>A0A6A5VJB7_9PLEO</name>
<feature type="compositionally biased region" description="Basic and acidic residues" evidence="1">
    <location>
        <begin position="29"/>
        <end position="41"/>
    </location>
</feature>
<gene>
    <name evidence="2" type="ORF">BU23DRAFT_432500</name>
</gene>
<sequence length="141" mass="14530">ELNANDVPTACTTICAPIVQLTNTCDVDPGARENDDEKNGEDNGAEPDEAVESQCVCSNKSFDVASIAALCASCIQQNGKGRTDDEGMTELMGCVDMDNIMSACKFSSMSYAPSATALVAQVTVSATKPAFTAATATTTTG</sequence>
<accession>A0A6A5VJB7</accession>
<evidence type="ECO:0000256" key="1">
    <source>
        <dbReference type="SAM" id="MobiDB-lite"/>
    </source>
</evidence>
<dbReference type="EMBL" id="ML976665">
    <property type="protein sequence ID" value="KAF1976740.1"/>
    <property type="molecule type" value="Genomic_DNA"/>
</dbReference>
<evidence type="ECO:0000313" key="2">
    <source>
        <dbReference type="EMBL" id="KAF1976740.1"/>
    </source>
</evidence>
<evidence type="ECO:0000313" key="3">
    <source>
        <dbReference type="Proteomes" id="UP000800036"/>
    </source>
</evidence>
<dbReference type="AlphaFoldDB" id="A0A6A5VJB7"/>